<name>A0A1I8Q108_STOCA</name>
<keyword evidence="1" id="KW-0732">Signal</keyword>
<dbReference type="GO" id="GO:0004869">
    <property type="term" value="F:cysteine-type endopeptidase inhibitor activity"/>
    <property type="evidence" value="ECO:0007669"/>
    <property type="project" value="InterPro"/>
</dbReference>
<keyword evidence="4" id="KW-1185">Reference proteome</keyword>
<dbReference type="CDD" id="cd00042">
    <property type="entry name" value="CY"/>
    <property type="match status" value="1"/>
</dbReference>
<sequence>MNKVVLVVVLATVCVLSNALDSDVVLKVRGGVRTLEGEDLAKAVEVLKNSLEKIATGEDGQQYKVGKVNLATKQPVSGTLYKFDCELIDSNEVPKKCMVKIWSQPWLENGIEVTVDCEQSETLIRSHSA</sequence>
<dbReference type="AlphaFoldDB" id="A0A1I8Q108"/>
<dbReference type="Pfam" id="PF00031">
    <property type="entry name" value="Cystatin"/>
    <property type="match status" value="1"/>
</dbReference>
<feature type="signal peptide" evidence="1">
    <location>
        <begin position="1"/>
        <end position="19"/>
    </location>
</feature>
<dbReference type="PANTHER" id="PTHR12319:SF2">
    <property type="entry name" value="CYSTATIN-LIKE PROTEIN-RELATED"/>
    <property type="match status" value="1"/>
</dbReference>
<evidence type="ECO:0000313" key="3">
    <source>
        <dbReference type="EnsemblMetazoa" id="SCAU012901-PA"/>
    </source>
</evidence>
<dbReference type="InterPro" id="IPR053128">
    <property type="entry name" value="Cystatin-like"/>
</dbReference>
<evidence type="ECO:0000313" key="4">
    <source>
        <dbReference type="Proteomes" id="UP000095300"/>
    </source>
</evidence>
<dbReference type="PANTHER" id="PTHR12319">
    <property type="entry name" value="CYSTATIN-RELATED"/>
    <property type="match status" value="1"/>
</dbReference>
<dbReference type="EnsemblMetazoa" id="SCAU012901-RA">
    <property type="protein sequence ID" value="SCAU012901-PA"/>
    <property type="gene ID" value="SCAU012901"/>
</dbReference>
<dbReference type="VEuPathDB" id="VectorBase:SCAU012901"/>
<dbReference type="OrthoDB" id="1908104at2759"/>
<dbReference type="InterPro" id="IPR046350">
    <property type="entry name" value="Cystatin_sf"/>
</dbReference>
<reference evidence="3" key="1">
    <citation type="submission" date="2020-05" db="UniProtKB">
        <authorList>
            <consortium name="EnsemblMetazoa"/>
        </authorList>
    </citation>
    <scope>IDENTIFICATION</scope>
    <source>
        <strain evidence="3">USDA</strain>
    </source>
</reference>
<dbReference type="Proteomes" id="UP000095300">
    <property type="component" value="Unassembled WGS sequence"/>
</dbReference>
<proteinExistence type="predicted"/>
<evidence type="ECO:0000256" key="1">
    <source>
        <dbReference type="SAM" id="SignalP"/>
    </source>
</evidence>
<feature type="domain" description="Cystatin" evidence="2">
    <location>
        <begin position="27"/>
        <end position="118"/>
    </location>
</feature>
<dbReference type="InterPro" id="IPR000010">
    <property type="entry name" value="Cystatin_dom"/>
</dbReference>
<accession>A0A1I8Q108</accession>
<dbReference type="SUPFAM" id="SSF54403">
    <property type="entry name" value="Cystatin/monellin"/>
    <property type="match status" value="1"/>
</dbReference>
<dbReference type="KEGG" id="scac:106091782"/>
<evidence type="ECO:0000259" key="2">
    <source>
        <dbReference type="SMART" id="SM00043"/>
    </source>
</evidence>
<dbReference type="SMART" id="SM00043">
    <property type="entry name" value="CY"/>
    <property type="match status" value="1"/>
</dbReference>
<dbReference type="Gene3D" id="3.10.450.10">
    <property type="match status" value="1"/>
</dbReference>
<organism evidence="3 4">
    <name type="scientific">Stomoxys calcitrans</name>
    <name type="common">Stable fly</name>
    <name type="synonym">Conops calcitrans</name>
    <dbReference type="NCBI Taxonomy" id="35570"/>
    <lineage>
        <taxon>Eukaryota</taxon>
        <taxon>Metazoa</taxon>
        <taxon>Ecdysozoa</taxon>
        <taxon>Arthropoda</taxon>
        <taxon>Hexapoda</taxon>
        <taxon>Insecta</taxon>
        <taxon>Pterygota</taxon>
        <taxon>Neoptera</taxon>
        <taxon>Endopterygota</taxon>
        <taxon>Diptera</taxon>
        <taxon>Brachycera</taxon>
        <taxon>Muscomorpha</taxon>
        <taxon>Muscoidea</taxon>
        <taxon>Muscidae</taxon>
        <taxon>Stomoxys</taxon>
    </lineage>
</organism>
<protein>
    <recommendedName>
        <fullName evidence="2">Cystatin domain-containing protein</fullName>
    </recommendedName>
</protein>
<gene>
    <name evidence="3" type="primary">106091782</name>
</gene>
<feature type="chain" id="PRO_5009327540" description="Cystatin domain-containing protein" evidence="1">
    <location>
        <begin position="20"/>
        <end position="129"/>
    </location>
</feature>